<dbReference type="InterPro" id="IPR039426">
    <property type="entry name" value="TonB-dep_rcpt-like"/>
</dbReference>
<dbReference type="InterPro" id="IPR012910">
    <property type="entry name" value="Plug_dom"/>
</dbReference>
<keyword evidence="2" id="KW-0732">Signal</keyword>
<organism evidence="4 5">
    <name type="scientific">Mucilaginibacter gossypiicola</name>
    <dbReference type="NCBI Taxonomy" id="551995"/>
    <lineage>
        <taxon>Bacteria</taxon>
        <taxon>Pseudomonadati</taxon>
        <taxon>Bacteroidota</taxon>
        <taxon>Sphingobacteriia</taxon>
        <taxon>Sphingobacteriales</taxon>
        <taxon>Sphingobacteriaceae</taxon>
        <taxon>Mucilaginibacter</taxon>
    </lineage>
</organism>
<dbReference type="Proteomes" id="UP000198942">
    <property type="component" value="Unassembled WGS sequence"/>
</dbReference>
<dbReference type="SUPFAM" id="SSF56935">
    <property type="entry name" value="Porins"/>
    <property type="match status" value="1"/>
</dbReference>
<evidence type="ECO:0000313" key="5">
    <source>
        <dbReference type="Proteomes" id="UP000198942"/>
    </source>
</evidence>
<feature type="chain" id="PRO_5011599587" evidence="2">
    <location>
        <begin position="41"/>
        <end position="1164"/>
    </location>
</feature>
<dbReference type="GO" id="GO:0009279">
    <property type="term" value="C:cell outer membrane"/>
    <property type="evidence" value="ECO:0007669"/>
    <property type="project" value="UniProtKB-SubCell"/>
</dbReference>
<name>A0A1H8BKL0_9SPHI</name>
<dbReference type="Gene3D" id="2.60.40.1120">
    <property type="entry name" value="Carboxypeptidase-like, regulatory domain"/>
    <property type="match status" value="1"/>
</dbReference>
<dbReference type="AlphaFoldDB" id="A0A1H8BKL0"/>
<dbReference type="InterPro" id="IPR023996">
    <property type="entry name" value="TonB-dep_OMP_SusC/RagA"/>
</dbReference>
<dbReference type="InterPro" id="IPR023997">
    <property type="entry name" value="TonB-dep_OMP_SusC/RagA_CS"/>
</dbReference>
<evidence type="ECO:0000313" key="4">
    <source>
        <dbReference type="EMBL" id="SEM82684.1"/>
    </source>
</evidence>
<comment type="subcellular location">
    <subcellularLocation>
        <location evidence="1">Cell outer membrane</location>
        <topology evidence="1">Multi-pass membrane protein</topology>
    </subcellularLocation>
</comment>
<comment type="similarity">
    <text evidence="1">Belongs to the TonB-dependent receptor family.</text>
</comment>
<dbReference type="NCBIfam" id="TIGR04057">
    <property type="entry name" value="SusC_RagA_signa"/>
    <property type="match status" value="1"/>
</dbReference>
<keyword evidence="1" id="KW-0998">Cell outer membrane</keyword>
<keyword evidence="1" id="KW-0812">Transmembrane</keyword>
<dbReference type="NCBIfam" id="TIGR04056">
    <property type="entry name" value="OMP_RagA_SusC"/>
    <property type="match status" value="1"/>
</dbReference>
<dbReference type="PROSITE" id="PS52016">
    <property type="entry name" value="TONB_DEPENDENT_REC_3"/>
    <property type="match status" value="1"/>
</dbReference>
<dbReference type="SUPFAM" id="SSF49464">
    <property type="entry name" value="Carboxypeptidase regulatory domain-like"/>
    <property type="match status" value="1"/>
</dbReference>
<dbReference type="EMBL" id="FOCL01000001">
    <property type="protein sequence ID" value="SEM82684.1"/>
    <property type="molecule type" value="Genomic_DNA"/>
</dbReference>
<protein>
    <submittedName>
        <fullName evidence="4">TonB-linked outer membrane protein, SusC/RagA family</fullName>
    </submittedName>
</protein>
<evidence type="ECO:0000259" key="3">
    <source>
        <dbReference type="Pfam" id="PF07715"/>
    </source>
</evidence>
<sequence length="1164" mass="128455">MNFYTLFRPLFFKHRQLIKTFMVMKFVVFFMTLACLQASATGFAQQVTLSEKNVSLKKVFTAIQNQTKFIIWYEDQVLQGTHNIDISLSHATLQQALTECFKDQPLTYTIVDKTIVVQRKNPQVPVVQAANIIVKGQLTDENGIPLPGVTVKVKGSSVSMATDNKGNYALSLPQASGVLVFSFLGYETQEIAINGRVEINVQLIPHKSDLNEVVVVGFGTQKKVDLTGAVDQIKGKDLQNRPVTNVGDALQGMMANLNITTNYGGGSPDAKKSINVRGFTGYGGQLASPLVLVDGVETDINSINVNDIDNISLLKDAASSAVYGSRAPNGVLLISTKQGKKNQALRLSYSNNFSYSQPLNEPTMSNSLTWANTYNEAYTNAGLPPLVTDDAITRIKAYLADPKSVPATIPVPGSNSWATYDPVFGNANNDWFKIYLKKWSASQQHNVSMDGGSDKITYFIGLGSTKKNGLFNYADDSYLRNNIRANVTADLNKYVTFSLKTSFSQENDHYPYNGGANTGGNFFHQIARLWPIVALTDPNGGYDSNSYIAQLQQGGTNNSRTNNSRISGDITIKPISGWDITGHYSYDYNSYNITSTVLPYYYSTPNNPQTLSNTISSINENYGLTSYYNYNVFTSYEKRIGGHFFKILAGEQTEQKTYSNLSGYNQYLYSTNQPSLALTSGTTPSTTDAGGYSWATNSTIGRINYNYKEKYLVEANASYMGTSLFPQSSRYHLFSSGSVGWNISKEAFFKPIEKWVSNLKLRASYGGLGDISYFLNASPAVYYPALSSLQTNPATNSQWIFNPGSGGRLPYVSNPGNLISPTLTWAKPSMLDIGIDVDFLTDFSITADWYNKKITDQFAPSITPPGTLGIAAPTVNNASSSTKGWDLTASWKHQFGEFGVMARANIGHYSGKITKYDANPQQFINQPYVGQQLGAIWGFKTVGKFQTQAQVNGAPNQDAINASGYKPGDIQYADLNKDGKITYGSNTVGDPGDRTIIGNTTPKYLYGFSTGVNWRGIDLYIFIQGQGHTDYAPGNNYFWGLTSEYQSTITPKLDDRWTPTNTNGYFPRLDINNGSSKNQITQSGYLLNAAYMRLKNVQLGYTFPNSLTQKFHVYQLKLYGSVDNALTFTGALKHQYVDPELLQSDEKIYPLQRSFSFGLQMNIK</sequence>
<dbReference type="InterPro" id="IPR037066">
    <property type="entry name" value="Plug_dom_sf"/>
</dbReference>
<evidence type="ECO:0000256" key="2">
    <source>
        <dbReference type="SAM" id="SignalP"/>
    </source>
</evidence>
<evidence type="ECO:0000256" key="1">
    <source>
        <dbReference type="PROSITE-ProRule" id="PRU01360"/>
    </source>
</evidence>
<keyword evidence="1" id="KW-1134">Transmembrane beta strand</keyword>
<gene>
    <name evidence="4" type="ORF">SAMN05192574_101932</name>
</gene>
<dbReference type="Pfam" id="PF13715">
    <property type="entry name" value="CarbopepD_reg_2"/>
    <property type="match status" value="1"/>
</dbReference>
<keyword evidence="1" id="KW-0813">Transport</keyword>
<dbReference type="InterPro" id="IPR008969">
    <property type="entry name" value="CarboxyPept-like_regulatory"/>
</dbReference>
<dbReference type="STRING" id="551995.SAMN05192574_101932"/>
<feature type="domain" description="TonB-dependent receptor plug" evidence="3">
    <location>
        <begin position="223"/>
        <end position="331"/>
    </location>
</feature>
<accession>A0A1H8BKL0</accession>
<keyword evidence="1" id="KW-0472">Membrane</keyword>
<proteinExistence type="inferred from homology"/>
<keyword evidence="5" id="KW-1185">Reference proteome</keyword>
<reference evidence="5" key="1">
    <citation type="submission" date="2016-10" db="EMBL/GenBank/DDBJ databases">
        <authorList>
            <person name="Varghese N."/>
            <person name="Submissions S."/>
        </authorList>
    </citation>
    <scope>NUCLEOTIDE SEQUENCE [LARGE SCALE GENOMIC DNA]</scope>
    <source>
        <strain evidence="5">Gh-48</strain>
    </source>
</reference>
<dbReference type="OrthoDB" id="604358at2"/>
<dbReference type="Pfam" id="PF07715">
    <property type="entry name" value="Plug"/>
    <property type="match status" value="1"/>
</dbReference>
<feature type="signal peptide" evidence="2">
    <location>
        <begin position="1"/>
        <end position="40"/>
    </location>
</feature>
<dbReference type="Gene3D" id="2.170.130.10">
    <property type="entry name" value="TonB-dependent receptor, plug domain"/>
    <property type="match status" value="1"/>
</dbReference>